<evidence type="ECO:0000313" key="2">
    <source>
        <dbReference type="Proteomes" id="UP000603865"/>
    </source>
</evidence>
<evidence type="ECO:0000313" key="1">
    <source>
        <dbReference type="EMBL" id="GGR09686.1"/>
    </source>
</evidence>
<accession>A0A918C7K7</accession>
<sequence>MLVQKNLGSLIIGTPLKKHTGGRVEAISERQQSRRIRPLHFSITVFLYQVDDPLQPVALFKKHAERQYSGLELFVQQLLTTATGLHDLSCNGIWQRWKVLERHALLRREEHHRSLKYPTSIDRLTFEQGREHLDDLPCWGLGPRRSGGCVRPDRTGEQGGEVKFRGEGSAQGFLDQRLKFVPTQECLHRILGEFLKPLFCQRGLNPQMHTQDFPECAQVDLLMFELLSEVNIPSPVCRT</sequence>
<keyword evidence="2" id="KW-1185">Reference proteome</keyword>
<organism evidence="1 2">
    <name type="scientific">Deinococcus ruber</name>
    <dbReference type="NCBI Taxonomy" id="1848197"/>
    <lineage>
        <taxon>Bacteria</taxon>
        <taxon>Thermotogati</taxon>
        <taxon>Deinococcota</taxon>
        <taxon>Deinococci</taxon>
        <taxon>Deinococcales</taxon>
        <taxon>Deinococcaceae</taxon>
        <taxon>Deinococcus</taxon>
    </lineage>
</organism>
<dbReference type="Proteomes" id="UP000603865">
    <property type="component" value="Unassembled WGS sequence"/>
</dbReference>
<reference evidence="1" key="2">
    <citation type="submission" date="2020-09" db="EMBL/GenBank/DDBJ databases">
        <authorList>
            <person name="Sun Q."/>
            <person name="Ohkuma M."/>
        </authorList>
    </citation>
    <scope>NUCLEOTIDE SEQUENCE</scope>
    <source>
        <strain evidence="1">JCM 31311</strain>
    </source>
</reference>
<gene>
    <name evidence="1" type="ORF">GCM10008957_23040</name>
</gene>
<comment type="caution">
    <text evidence="1">The sequence shown here is derived from an EMBL/GenBank/DDBJ whole genome shotgun (WGS) entry which is preliminary data.</text>
</comment>
<reference evidence="1" key="1">
    <citation type="journal article" date="2014" name="Int. J. Syst. Evol. Microbiol.">
        <title>Complete genome sequence of Corynebacterium casei LMG S-19264T (=DSM 44701T), isolated from a smear-ripened cheese.</title>
        <authorList>
            <consortium name="US DOE Joint Genome Institute (JGI-PGF)"/>
            <person name="Walter F."/>
            <person name="Albersmeier A."/>
            <person name="Kalinowski J."/>
            <person name="Ruckert C."/>
        </authorList>
    </citation>
    <scope>NUCLEOTIDE SEQUENCE</scope>
    <source>
        <strain evidence="1">JCM 31311</strain>
    </source>
</reference>
<dbReference type="EMBL" id="BMQL01000011">
    <property type="protein sequence ID" value="GGR09686.1"/>
    <property type="molecule type" value="Genomic_DNA"/>
</dbReference>
<name>A0A918C7K7_9DEIO</name>
<dbReference type="AlphaFoldDB" id="A0A918C7K7"/>
<proteinExistence type="predicted"/>
<protein>
    <submittedName>
        <fullName evidence="1">Uncharacterized protein</fullName>
    </submittedName>
</protein>